<feature type="signal peptide" evidence="1">
    <location>
        <begin position="1"/>
        <end position="25"/>
    </location>
</feature>
<sequence length="171" mass="18229">MRLFRCLTPTLALALAACAPDSATAPAPGTGTEAAGKSAEAALADPMLEGSDASAVVRHDPQDPQGFDRKAFAGRFAGILPCADCPGIEMRLEIASEGTFALRQTYQARDTTTSLTGTWTVDEAGKRLLLDPDSKDEADRVFEIVSRDELRALDASGRPIDSTLNYSLRRN</sequence>
<dbReference type="Gene3D" id="2.40.128.640">
    <property type="match status" value="1"/>
</dbReference>
<reference evidence="2" key="2">
    <citation type="submission" date="2023-04" db="EMBL/GenBank/DDBJ databases">
        <authorList>
            <person name="Sun J.-Q."/>
        </authorList>
    </citation>
    <scope>NUCLEOTIDE SEQUENCE</scope>
    <source>
        <strain evidence="2">CC-YY355</strain>
    </source>
</reference>
<comment type="caution">
    <text evidence="2">The sequence shown here is derived from an EMBL/GenBank/DDBJ whole genome shotgun (WGS) entry which is preliminary data.</text>
</comment>
<proteinExistence type="predicted"/>
<evidence type="ECO:0000256" key="1">
    <source>
        <dbReference type="SAM" id="SignalP"/>
    </source>
</evidence>
<dbReference type="Pfam" id="PF04170">
    <property type="entry name" value="NlpE"/>
    <property type="match status" value="1"/>
</dbReference>
<feature type="chain" id="PRO_5047531328" evidence="1">
    <location>
        <begin position="26"/>
        <end position="171"/>
    </location>
</feature>
<protein>
    <submittedName>
        <fullName evidence="2">Copper resistance protein NlpE</fullName>
    </submittedName>
</protein>
<gene>
    <name evidence="2" type="ORF">QF205_05255</name>
</gene>
<dbReference type="PROSITE" id="PS51257">
    <property type="entry name" value="PROKAR_LIPOPROTEIN"/>
    <property type="match status" value="1"/>
</dbReference>
<dbReference type="Proteomes" id="UP001160550">
    <property type="component" value="Unassembled WGS sequence"/>
</dbReference>
<organism evidence="2 3">
    <name type="scientific">Luteimonas composti</name>
    <dbReference type="NCBI Taxonomy" id="398257"/>
    <lineage>
        <taxon>Bacteria</taxon>
        <taxon>Pseudomonadati</taxon>
        <taxon>Pseudomonadota</taxon>
        <taxon>Gammaproteobacteria</taxon>
        <taxon>Lysobacterales</taxon>
        <taxon>Lysobacteraceae</taxon>
        <taxon>Luteimonas</taxon>
    </lineage>
</organism>
<dbReference type="RefSeq" id="WP_280941701.1">
    <property type="nucleotide sequence ID" value="NZ_JARYGX010000013.1"/>
</dbReference>
<evidence type="ECO:0000313" key="2">
    <source>
        <dbReference type="EMBL" id="MDH7452493.1"/>
    </source>
</evidence>
<evidence type="ECO:0000313" key="3">
    <source>
        <dbReference type="Proteomes" id="UP001160550"/>
    </source>
</evidence>
<accession>A0ABT6MPV6</accession>
<dbReference type="InterPro" id="IPR007298">
    <property type="entry name" value="Cu-R_lipoprotein_NlpE"/>
</dbReference>
<reference evidence="2" key="1">
    <citation type="journal article" date="2007" name="Int. J. Syst. Evol. Microbiol.">
        <title>Luteimonas composti sp. nov., a moderately thermophilic bacterium isolated from food waste.</title>
        <authorList>
            <person name="Young C.C."/>
            <person name="Kampfer P."/>
            <person name="Chen W.M."/>
            <person name="Yen W.S."/>
            <person name="Arun A.B."/>
            <person name="Lai W.A."/>
            <person name="Shen F.T."/>
            <person name="Rekha P.D."/>
            <person name="Lin K.Y."/>
            <person name="Chou J.H."/>
        </authorList>
    </citation>
    <scope>NUCLEOTIDE SEQUENCE</scope>
    <source>
        <strain evidence="2">CC-YY355</strain>
    </source>
</reference>
<dbReference type="EMBL" id="JARYGX010000013">
    <property type="protein sequence ID" value="MDH7452493.1"/>
    <property type="molecule type" value="Genomic_DNA"/>
</dbReference>
<keyword evidence="3" id="KW-1185">Reference proteome</keyword>
<name>A0ABT6MPV6_9GAMM</name>
<keyword evidence="1" id="KW-0732">Signal</keyword>